<dbReference type="EC" id="3.6.5.2" evidence="2"/>
<dbReference type="GO" id="GO:0003925">
    <property type="term" value="F:G protein activity"/>
    <property type="evidence" value="ECO:0007669"/>
    <property type="project" value="UniProtKB-EC"/>
</dbReference>
<name>D3BIE8_HETP5</name>
<accession>D3BIE8</accession>
<dbReference type="NCBIfam" id="TIGR00231">
    <property type="entry name" value="small_GTP"/>
    <property type="match status" value="1"/>
</dbReference>
<dbReference type="Proteomes" id="UP000001396">
    <property type="component" value="Unassembled WGS sequence"/>
</dbReference>
<sequence>MGNNASKKKKVTKVEIGADVKKEPIGFVQGKQYKLVMLGQGGVGKTSISIRFVSDRFVTDYDPTVEDAYKKDYQIDGKEITLEILDTAGQEEYASGVQDKSIRVGEGFICIYSITSKESFQRLKDLREKILWAKDSENIPMIIVGNKCDMEKDRQVPASEGKALADEFHCPFIETSAKTNTNVKDCMDLVLKEISKYNYE</sequence>
<dbReference type="InterPro" id="IPR005225">
    <property type="entry name" value="Small_GTP-bd"/>
</dbReference>
<dbReference type="FunFam" id="3.40.50.300:FF:000343">
    <property type="entry name" value="Ras family gtpase"/>
    <property type="match status" value="1"/>
</dbReference>
<dbReference type="SMART" id="SM00174">
    <property type="entry name" value="RHO"/>
    <property type="match status" value="1"/>
</dbReference>
<evidence type="ECO:0000256" key="7">
    <source>
        <dbReference type="ARBA" id="ARBA00023136"/>
    </source>
</evidence>
<dbReference type="Gene3D" id="3.40.50.300">
    <property type="entry name" value="P-loop containing nucleotide triphosphate hydrolases"/>
    <property type="match status" value="1"/>
</dbReference>
<evidence type="ECO:0000313" key="9">
    <source>
        <dbReference type="Proteomes" id="UP000001396"/>
    </source>
</evidence>
<reference evidence="8 9" key="1">
    <citation type="journal article" date="2011" name="Genome Res.">
        <title>Phylogeny-wide analysis of social amoeba genomes highlights ancient origins for complex intercellular communication.</title>
        <authorList>
            <person name="Heidel A.J."/>
            <person name="Lawal H.M."/>
            <person name="Felder M."/>
            <person name="Schilde C."/>
            <person name="Helps N.R."/>
            <person name="Tunggal B."/>
            <person name="Rivero F."/>
            <person name="John U."/>
            <person name="Schleicher M."/>
            <person name="Eichinger L."/>
            <person name="Platzer M."/>
            <person name="Noegel A.A."/>
            <person name="Schaap P."/>
            <person name="Gloeckner G."/>
        </authorList>
    </citation>
    <scope>NUCLEOTIDE SEQUENCE [LARGE SCALE GENOMIC DNA]</scope>
    <source>
        <strain evidence="9">ATCC 26659 / Pp 5 / PN500</strain>
    </source>
</reference>
<keyword evidence="6" id="KW-0342">GTP-binding</keyword>
<protein>
    <recommendedName>
        <fullName evidence="2">small monomeric GTPase</fullName>
        <ecNumber evidence="2">3.6.5.2</ecNumber>
    </recommendedName>
</protein>
<proteinExistence type="predicted"/>
<dbReference type="GO" id="GO:0005886">
    <property type="term" value="C:plasma membrane"/>
    <property type="evidence" value="ECO:0007669"/>
    <property type="project" value="UniProtKB-SubCell"/>
</dbReference>
<organism evidence="8 9">
    <name type="scientific">Heterostelium pallidum (strain ATCC 26659 / Pp 5 / PN500)</name>
    <name type="common">Cellular slime mold</name>
    <name type="synonym">Polysphondylium pallidum</name>
    <dbReference type="NCBI Taxonomy" id="670386"/>
    <lineage>
        <taxon>Eukaryota</taxon>
        <taxon>Amoebozoa</taxon>
        <taxon>Evosea</taxon>
        <taxon>Eumycetozoa</taxon>
        <taxon>Dictyostelia</taxon>
        <taxon>Acytosteliales</taxon>
        <taxon>Acytosteliaceae</taxon>
        <taxon>Heterostelium</taxon>
    </lineage>
</organism>
<dbReference type="PROSITE" id="PS51419">
    <property type="entry name" value="RAB"/>
    <property type="match status" value="1"/>
</dbReference>
<comment type="caution">
    <text evidence="8">The sequence shown here is derived from an EMBL/GenBank/DDBJ whole genome shotgun (WGS) entry which is preliminary data.</text>
</comment>
<dbReference type="PROSITE" id="PS51421">
    <property type="entry name" value="RAS"/>
    <property type="match status" value="1"/>
</dbReference>
<dbReference type="EMBL" id="ADBJ01000037">
    <property type="protein sequence ID" value="EFA79048.1"/>
    <property type="molecule type" value="Genomic_DNA"/>
</dbReference>
<dbReference type="OMA" id="DDTIPFI"/>
<dbReference type="AlphaFoldDB" id="D3BIE8"/>
<evidence type="ECO:0000256" key="4">
    <source>
        <dbReference type="ARBA" id="ARBA00022741"/>
    </source>
</evidence>
<evidence type="ECO:0000256" key="6">
    <source>
        <dbReference type="ARBA" id="ARBA00023134"/>
    </source>
</evidence>
<keyword evidence="7" id="KW-0472">Membrane</keyword>
<evidence type="ECO:0000256" key="3">
    <source>
        <dbReference type="ARBA" id="ARBA00022475"/>
    </source>
</evidence>
<evidence type="ECO:0000256" key="2">
    <source>
        <dbReference type="ARBA" id="ARBA00011984"/>
    </source>
</evidence>
<dbReference type="InterPro" id="IPR027417">
    <property type="entry name" value="P-loop_NTPase"/>
</dbReference>
<dbReference type="Pfam" id="PF00071">
    <property type="entry name" value="Ras"/>
    <property type="match status" value="1"/>
</dbReference>
<evidence type="ECO:0000313" key="8">
    <source>
        <dbReference type="EMBL" id="EFA79048.1"/>
    </source>
</evidence>
<dbReference type="SMART" id="SM00173">
    <property type="entry name" value="RAS"/>
    <property type="match status" value="1"/>
</dbReference>
<comment type="subcellular location">
    <subcellularLocation>
        <location evidence="1">Cell membrane</location>
    </subcellularLocation>
</comment>
<keyword evidence="4" id="KW-0547">Nucleotide-binding</keyword>
<dbReference type="PANTHER" id="PTHR24070">
    <property type="entry name" value="RAS, DI-RAS, AND RHEB FAMILY MEMBERS OF SMALL GTPASE SUPERFAMILY"/>
    <property type="match status" value="1"/>
</dbReference>
<dbReference type="SMART" id="SM00175">
    <property type="entry name" value="RAB"/>
    <property type="match status" value="1"/>
</dbReference>
<keyword evidence="3" id="KW-1003">Cell membrane</keyword>
<gene>
    <name evidence="8" type="primary">rsmA</name>
    <name evidence="8" type="ORF">PPL_08518</name>
</gene>
<dbReference type="GO" id="GO:0007165">
    <property type="term" value="P:signal transduction"/>
    <property type="evidence" value="ECO:0007669"/>
    <property type="project" value="InterPro"/>
</dbReference>
<keyword evidence="5" id="KW-0378">Hydrolase</keyword>
<dbReference type="InterPro" id="IPR001806">
    <property type="entry name" value="Small_GTPase"/>
</dbReference>
<dbReference type="GeneID" id="31363997"/>
<dbReference type="RefSeq" id="XP_020431171.1">
    <property type="nucleotide sequence ID" value="XM_020579332.1"/>
</dbReference>
<keyword evidence="9" id="KW-1185">Reference proteome</keyword>
<dbReference type="GO" id="GO:0005525">
    <property type="term" value="F:GTP binding"/>
    <property type="evidence" value="ECO:0007669"/>
    <property type="project" value="UniProtKB-KW"/>
</dbReference>
<evidence type="ECO:0000256" key="1">
    <source>
        <dbReference type="ARBA" id="ARBA00004236"/>
    </source>
</evidence>
<dbReference type="STRING" id="670386.D3BIE8"/>
<dbReference type="InterPro" id="IPR020849">
    <property type="entry name" value="Small_GTPase_Ras-type"/>
</dbReference>
<dbReference type="CDD" id="cd00876">
    <property type="entry name" value="Ras"/>
    <property type="match status" value="1"/>
</dbReference>
<dbReference type="PRINTS" id="PR00449">
    <property type="entry name" value="RASTRNSFRMNG"/>
</dbReference>
<dbReference type="SUPFAM" id="SSF52540">
    <property type="entry name" value="P-loop containing nucleoside triphosphate hydrolases"/>
    <property type="match status" value="1"/>
</dbReference>
<dbReference type="PROSITE" id="PS51420">
    <property type="entry name" value="RHO"/>
    <property type="match status" value="1"/>
</dbReference>
<evidence type="ECO:0000256" key="5">
    <source>
        <dbReference type="ARBA" id="ARBA00022801"/>
    </source>
</evidence>
<dbReference type="InParanoid" id="D3BIE8"/>